<reference evidence="2 3" key="1">
    <citation type="submission" date="2017-08" db="EMBL/GenBank/DDBJ databases">
        <title>Substantial Increase in Enzyme Production by Combined Drug-Resistance Mutations in Paenibacillus agaridevorans.</title>
        <authorList>
            <person name="Tanaka Y."/>
            <person name="Funane K."/>
            <person name="Hosaka T."/>
            <person name="Shiwa Y."/>
            <person name="Fujita N."/>
            <person name="Miyazaki T."/>
            <person name="Yoshikawa H."/>
            <person name="Murakami K."/>
            <person name="Kasahara K."/>
            <person name="Inaoka T."/>
            <person name="Hiraga Y."/>
            <person name="Ochi K."/>
        </authorList>
    </citation>
    <scope>NUCLEOTIDE SEQUENCE [LARGE SCALE GENOMIC DNA]</scope>
    <source>
        <strain evidence="2 3">T-3040</strain>
    </source>
</reference>
<sequence>MALLAPLGRLVLAGRLESLDRPVPLALRELQERLGQPVLPALQDPLGRPAPMALGDPLGRPAPTVLQDSLGLLA</sequence>
<evidence type="ECO:0000313" key="3">
    <source>
        <dbReference type="Proteomes" id="UP000245202"/>
    </source>
</evidence>
<proteinExistence type="predicted"/>
<protein>
    <submittedName>
        <fullName evidence="2">Uncharacterized protein</fullName>
    </submittedName>
</protein>
<dbReference type="AlphaFoldDB" id="A0A2R5F525"/>
<keyword evidence="3" id="KW-1185">Reference proteome</keyword>
<evidence type="ECO:0000313" key="2">
    <source>
        <dbReference type="EMBL" id="GBG11371.1"/>
    </source>
</evidence>
<organism evidence="2 3">
    <name type="scientific">Paenibacillus agaridevorans</name>
    <dbReference type="NCBI Taxonomy" id="171404"/>
    <lineage>
        <taxon>Bacteria</taxon>
        <taxon>Bacillati</taxon>
        <taxon>Bacillota</taxon>
        <taxon>Bacilli</taxon>
        <taxon>Bacillales</taxon>
        <taxon>Paenibacillaceae</taxon>
        <taxon>Paenibacillus</taxon>
    </lineage>
</organism>
<accession>A0A2R5F525</accession>
<comment type="caution">
    <text evidence="2">The sequence shown here is derived from an EMBL/GenBank/DDBJ whole genome shotgun (WGS) entry which is preliminary data.</text>
</comment>
<dbReference type="EMBL" id="BDQX01000394">
    <property type="protein sequence ID" value="GBG11371.1"/>
    <property type="molecule type" value="Genomic_DNA"/>
</dbReference>
<name>A0A2R5F525_9BACL</name>
<feature type="region of interest" description="Disordered" evidence="1">
    <location>
        <begin position="40"/>
        <end position="61"/>
    </location>
</feature>
<evidence type="ECO:0000256" key="1">
    <source>
        <dbReference type="SAM" id="MobiDB-lite"/>
    </source>
</evidence>
<dbReference type="Proteomes" id="UP000245202">
    <property type="component" value="Unassembled WGS sequence"/>
</dbReference>
<gene>
    <name evidence="2" type="ORF">PAT3040_06176</name>
</gene>